<proteinExistence type="predicted"/>
<dbReference type="EMBL" id="BPLR01017050">
    <property type="protein sequence ID" value="GIY88317.1"/>
    <property type="molecule type" value="Genomic_DNA"/>
</dbReference>
<keyword evidence="2" id="KW-1185">Reference proteome</keyword>
<evidence type="ECO:0000313" key="1">
    <source>
        <dbReference type="EMBL" id="GIY88317.1"/>
    </source>
</evidence>
<dbReference type="AlphaFoldDB" id="A0AAV4WZQ0"/>
<comment type="caution">
    <text evidence="1">The sequence shown here is derived from an EMBL/GenBank/DDBJ whole genome shotgun (WGS) entry which is preliminary data.</text>
</comment>
<dbReference type="Proteomes" id="UP001054945">
    <property type="component" value="Unassembled WGS sequence"/>
</dbReference>
<accession>A0AAV4WZQ0</accession>
<gene>
    <name evidence="1" type="ORF">CEXT_219071</name>
</gene>
<sequence>MNLLTIIRSLVGPQTSNKKGQVRGGRRYINRERGAFFIRNVENSSLMTMSADVDGSGSKLTGSTLQVLLKCISVVLFGVMERIKKNLDYA</sequence>
<evidence type="ECO:0000313" key="2">
    <source>
        <dbReference type="Proteomes" id="UP001054945"/>
    </source>
</evidence>
<reference evidence="1 2" key="1">
    <citation type="submission" date="2021-06" db="EMBL/GenBank/DDBJ databases">
        <title>Caerostris extrusa draft genome.</title>
        <authorList>
            <person name="Kono N."/>
            <person name="Arakawa K."/>
        </authorList>
    </citation>
    <scope>NUCLEOTIDE SEQUENCE [LARGE SCALE GENOMIC DNA]</scope>
</reference>
<protein>
    <submittedName>
        <fullName evidence="1">Uncharacterized protein</fullName>
    </submittedName>
</protein>
<organism evidence="1 2">
    <name type="scientific">Caerostris extrusa</name>
    <name type="common">Bark spider</name>
    <name type="synonym">Caerostris bankana</name>
    <dbReference type="NCBI Taxonomy" id="172846"/>
    <lineage>
        <taxon>Eukaryota</taxon>
        <taxon>Metazoa</taxon>
        <taxon>Ecdysozoa</taxon>
        <taxon>Arthropoda</taxon>
        <taxon>Chelicerata</taxon>
        <taxon>Arachnida</taxon>
        <taxon>Araneae</taxon>
        <taxon>Araneomorphae</taxon>
        <taxon>Entelegynae</taxon>
        <taxon>Araneoidea</taxon>
        <taxon>Araneidae</taxon>
        <taxon>Caerostris</taxon>
    </lineage>
</organism>
<name>A0AAV4WZQ0_CAEEX</name>